<dbReference type="STRING" id="1079.BVIR_1740"/>
<evidence type="ECO:0000313" key="1">
    <source>
        <dbReference type="EMBL" id="BAS00600.1"/>
    </source>
</evidence>
<organism evidence="2 3">
    <name type="scientific">Blastochloris viridis</name>
    <name type="common">Rhodopseudomonas viridis</name>
    <dbReference type="NCBI Taxonomy" id="1079"/>
    <lineage>
        <taxon>Bacteria</taxon>
        <taxon>Pseudomonadati</taxon>
        <taxon>Pseudomonadota</taxon>
        <taxon>Alphaproteobacteria</taxon>
        <taxon>Hyphomicrobiales</taxon>
        <taxon>Blastochloridaceae</taxon>
        <taxon>Blastochloris</taxon>
    </lineage>
</organism>
<accession>A0A0H5BHH4</accession>
<sequence length="76" mass="8245">MRAPDAITLPAESIPAGDLMDRGLDKLRTCWLALQSDNRGWLDEEALDAVAATIESVLRDLKPVRDRLQGVDGGVS</sequence>
<dbReference type="RefSeq" id="WP_055037289.1">
    <property type="nucleotide sequence ID" value="NZ_AP014854.2"/>
</dbReference>
<reference evidence="3" key="3">
    <citation type="journal article" date="2016" name="Genome Announc.">
        <title>Revised genome sequence of the purple photosynthetic bacterium Blastochloris viridis.</title>
        <authorList>
            <person name="Liu L.N."/>
            <person name="Faulkner M."/>
            <person name="Liu X."/>
            <person name="Huang F."/>
            <person name="Darby A.C."/>
            <person name="Hall N."/>
        </authorList>
    </citation>
    <scope>NUCLEOTIDE SEQUENCE [LARGE SCALE GENOMIC DNA]</scope>
    <source>
        <strain evidence="3">ATCC 19567 / DSM 133 / F</strain>
    </source>
</reference>
<protein>
    <submittedName>
        <fullName evidence="2">Uncharacterized protein</fullName>
    </submittedName>
</protein>
<name>A0A0H5BHH4_BLAVI</name>
<dbReference type="AlphaFoldDB" id="A0A0H5BHH4"/>
<proteinExistence type="predicted"/>
<dbReference type="EMBL" id="AP014854">
    <property type="protein sequence ID" value="BAS00600.1"/>
    <property type="molecule type" value="Genomic_DNA"/>
</dbReference>
<gene>
    <name evidence="1" type="ORF">BV133_3006</name>
    <name evidence="2" type="ORF">BVIRIDIS_11850</name>
</gene>
<reference evidence="1" key="1">
    <citation type="journal article" date="2015" name="Genome Announc.">
        <title>Complete Genome Sequence of the Bacteriochlorophyll b-Producing Photosynthetic Bacterium Blastochloris viridis.</title>
        <authorList>
            <person name="Tsukatani Y."/>
            <person name="Hirose Y."/>
            <person name="Harada J."/>
            <person name="Misawa N."/>
            <person name="Mori K."/>
            <person name="Inoue K."/>
            <person name="Tamiaki H."/>
        </authorList>
    </citation>
    <scope>NUCLEOTIDE SEQUENCE [LARGE SCALE GENOMIC DNA]</scope>
    <source>
        <strain evidence="1">DSM 133</strain>
    </source>
</reference>
<dbReference type="OrthoDB" id="9972480at2"/>
<keyword evidence="3" id="KW-1185">Reference proteome</keyword>
<evidence type="ECO:0000313" key="3">
    <source>
        <dbReference type="Proteomes" id="UP000065734"/>
    </source>
</evidence>
<dbReference type="EMBL" id="LN907867">
    <property type="protein sequence ID" value="CUU42178.1"/>
    <property type="molecule type" value="Genomic_DNA"/>
</dbReference>
<dbReference type="KEGG" id="bvr:BVIR_1740"/>
<dbReference type="Proteomes" id="UP000065734">
    <property type="component" value="Chromosome I"/>
</dbReference>
<evidence type="ECO:0000313" key="2">
    <source>
        <dbReference type="EMBL" id="CUU42178.1"/>
    </source>
</evidence>
<reference evidence="2" key="2">
    <citation type="submission" date="2015-11" db="EMBL/GenBank/DDBJ databases">
        <authorList>
            <person name="Zhang Y."/>
            <person name="Guo Z."/>
        </authorList>
    </citation>
    <scope>NUCLEOTIDE SEQUENCE</scope>
    <source>
        <strain evidence="2">1</strain>
    </source>
</reference>